<protein>
    <submittedName>
        <fullName evidence="1">Uncharacterized protein</fullName>
    </submittedName>
</protein>
<name>A0A2V0R9F1_9ZZZZ</name>
<proteinExistence type="predicted"/>
<evidence type="ECO:0000313" key="1">
    <source>
        <dbReference type="EMBL" id="GBH21916.1"/>
    </source>
</evidence>
<dbReference type="EMBL" id="BDQA01000444">
    <property type="protein sequence ID" value="GBH21916.1"/>
    <property type="molecule type" value="Genomic_RNA"/>
</dbReference>
<comment type="caution">
    <text evidence="1">The sequence shown here is derived from an EMBL/GenBank/DDBJ whole genome shotgun (WGS) entry which is preliminary data.</text>
</comment>
<reference evidence="1" key="1">
    <citation type="submission" date="2017-04" db="EMBL/GenBank/DDBJ databases">
        <title>Unveiling RNA virosphere associated with marine microorganisms.</title>
        <authorList>
            <person name="Urayama S."/>
            <person name="Takaki Y."/>
            <person name="Nishi S."/>
            <person name="Yoshida Y."/>
            <person name="Deguchi S."/>
            <person name="Takai K."/>
            <person name="Nunoura T."/>
        </authorList>
    </citation>
    <scope>NUCLEOTIDE SEQUENCE</scope>
</reference>
<organism evidence="1">
    <name type="scientific">viral metagenome</name>
    <dbReference type="NCBI Taxonomy" id="1070528"/>
    <lineage>
        <taxon>unclassified sequences</taxon>
        <taxon>metagenomes</taxon>
        <taxon>organismal metagenomes</taxon>
    </lineage>
</organism>
<dbReference type="AlphaFoldDB" id="A0A2V0R9F1"/>
<sequence length="157" mass="16861">MTQFSVRQKNVTAQARREALLLQNTPLLVYYTHPGTSTVTPASALAITFDFASAGGYMPGRATRLEIRGRFGAIGGGSAAGMEIKICQPDGNVIATQRVPFGDTAGFSASFLFLNPTDSKYWIYYQAIGVSASPTWTNSEQNIVIEQYGPATVKATI</sequence>
<accession>A0A2V0R9F1</accession>